<dbReference type="Proteomes" id="UP000027586">
    <property type="component" value="Unassembled WGS sequence"/>
</dbReference>
<sequence>MVQGSLKKNAGGQKKGPRKVQQPKKGARTIAPKQATLVKQRKLQKQLTAKINNNIERQMAVKANAVGKLTVMKKLAESQDASSKKKGKK</sequence>
<dbReference type="EMBL" id="CBTN010000001">
    <property type="protein sequence ID" value="CDH48379.1"/>
    <property type="molecule type" value="Genomic_DNA"/>
</dbReference>
<evidence type="ECO:0000256" key="2">
    <source>
        <dbReference type="SAM" id="MobiDB-lite"/>
    </source>
</evidence>
<reference evidence="3" key="1">
    <citation type="submission" date="2013-08" db="EMBL/GenBank/DDBJ databases">
        <title>Gene expansion shapes genome architecture in the human pathogen Lichtheimia corymbifera: an evolutionary genomics analysis in the ancient terrestrial Mucorales (Mucoromycotina).</title>
        <authorList>
            <person name="Schwartze V.U."/>
            <person name="Winter S."/>
            <person name="Shelest E."/>
            <person name="Marcet-Houben M."/>
            <person name="Horn F."/>
            <person name="Wehner S."/>
            <person name="Hoffmann K."/>
            <person name="Riege K."/>
            <person name="Sammeth M."/>
            <person name="Nowrousian M."/>
            <person name="Valiante V."/>
            <person name="Linde J."/>
            <person name="Jacobsen I.D."/>
            <person name="Marz M."/>
            <person name="Brakhage A.A."/>
            <person name="Gabaldon T."/>
            <person name="Bocker S."/>
            <person name="Voigt K."/>
        </authorList>
    </citation>
    <scope>NUCLEOTIDE SEQUENCE [LARGE SCALE GENOMIC DNA]</scope>
    <source>
        <strain evidence="3">FSU 9682</strain>
    </source>
</reference>
<gene>
    <name evidence="3" type="ORF">LCOR_00163.1</name>
</gene>
<organism evidence="3 4">
    <name type="scientific">Lichtheimia corymbifera JMRC:FSU:9682</name>
    <dbReference type="NCBI Taxonomy" id="1263082"/>
    <lineage>
        <taxon>Eukaryota</taxon>
        <taxon>Fungi</taxon>
        <taxon>Fungi incertae sedis</taxon>
        <taxon>Mucoromycota</taxon>
        <taxon>Mucoromycotina</taxon>
        <taxon>Mucoromycetes</taxon>
        <taxon>Mucorales</taxon>
        <taxon>Lichtheimiaceae</taxon>
        <taxon>Lichtheimia</taxon>
    </lineage>
</organism>
<evidence type="ECO:0000256" key="1">
    <source>
        <dbReference type="ARBA" id="ARBA00006802"/>
    </source>
</evidence>
<dbReference type="Pfam" id="PF09495">
    <property type="entry name" value="DUF2462"/>
    <property type="match status" value="1"/>
</dbReference>
<comment type="caution">
    <text evidence="3">The sequence shown here is derived from an EMBL/GenBank/DDBJ whole genome shotgun (WGS) entry which is preliminary data.</text>
</comment>
<feature type="compositionally biased region" description="Basic residues" evidence="2">
    <location>
        <begin position="15"/>
        <end position="27"/>
    </location>
</feature>
<name>A0A068REG3_9FUNG</name>
<dbReference type="PANTHER" id="PTHR16967">
    <property type="entry name" value="LEYDIG CELL TUMOR 10 KDA PROTEIN HOMOLOG"/>
    <property type="match status" value="1"/>
</dbReference>
<proteinExistence type="inferred from homology"/>
<dbReference type="AlphaFoldDB" id="A0A068REG3"/>
<dbReference type="OrthoDB" id="5239630at2759"/>
<protein>
    <submittedName>
        <fullName evidence="3">Uncharacterized protein</fullName>
    </submittedName>
</protein>
<dbReference type="PANTHER" id="PTHR16967:SF1">
    <property type="entry name" value="LEYDIG CELL TUMOR 10 KDA PROTEIN HOMOLOG"/>
    <property type="match status" value="1"/>
</dbReference>
<keyword evidence="4" id="KW-1185">Reference proteome</keyword>
<dbReference type="STRING" id="1263082.A0A068REG3"/>
<feature type="region of interest" description="Disordered" evidence="2">
    <location>
        <begin position="1"/>
        <end position="32"/>
    </location>
</feature>
<evidence type="ECO:0000313" key="3">
    <source>
        <dbReference type="EMBL" id="CDH48379.1"/>
    </source>
</evidence>
<accession>A0A068REG3</accession>
<dbReference type="InterPro" id="IPR019034">
    <property type="entry name" value="UPF0390"/>
</dbReference>
<evidence type="ECO:0000313" key="4">
    <source>
        <dbReference type="Proteomes" id="UP000027586"/>
    </source>
</evidence>
<comment type="similarity">
    <text evidence="1">Belongs to the UPF0390 family.</text>
</comment>
<dbReference type="VEuPathDB" id="FungiDB:LCOR_00163.1"/>